<name>A0A0V0RPJ4_9BILA</name>
<dbReference type="EMBL" id="JYDL01000109">
    <property type="protein sequence ID" value="KRX16343.1"/>
    <property type="molecule type" value="Genomic_DNA"/>
</dbReference>
<feature type="transmembrane region" description="Helical" evidence="1">
    <location>
        <begin position="51"/>
        <end position="74"/>
    </location>
</feature>
<gene>
    <name evidence="2" type="ORF">T07_7260</name>
</gene>
<keyword evidence="1" id="KW-1133">Transmembrane helix</keyword>
<evidence type="ECO:0000313" key="3">
    <source>
        <dbReference type="Proteomes" id="UP000054630"/>
    </source>
</evidence>
<dbReference type="Pfam" id="PF02995">
    <property type="entry name" value="DUF229"/>
    <property type="match status" value="1"/>
</dbReference>
<dbReference type="SUPFAM" id="SSF53649">
    <property type="entry name" value="Alkaline phosphatase-like"/>
    <property type="match status" value="1"/>
</dbReference>
<keyword evidence="1" id="KW-0812">Transmembrane</keyword>
<proteinExistence type="predicted"/>
<dbReference type="PANTHER" id="PTHR10974">
    <property type="entry name" value="FI08016P-RELATED"/>
    <property type="match status" value="1"/>
</dbReference>
<sequence>MSSKLLWILPKSFKRLFKKANIYWCTVLGFAFYCIVINFPVKRLFFQTDQYVCFFFFFFFIFFNMIIVVFQLYIPFLLSTFEFPQVHMVKKHFNQSESKKLPKTGLLCIIPQLQLDNPEMMHFFKPVKSPFKCAKESNWIIVKDANHFMINENSTRTHGNITCNYVPFWRVSDKKIRFGKKRHNFKNGSRLLSDFFLIKCFAEDNATYENIHSAVVPTTEALNRKDKLHDEALGLNVYILGFDSISRMTFMRKMKNMYGYLRNTLKAVILEQYNIVGDGTPQALIPMLTGKTEQELPNTRKRYSTASYVNIYPFIWNEFKNAGYVTLYGEDAAYIGTFTYRMKGFDQQPTDHYMRTFYQVAESKLNKNPKFCCGSEPHHRVHFKYVEDFFTAYPVSKKKFAFQFHSAYSHDDINLIEVADLDMVKHLKFLQDGGFLNNTLLIVMSDHGNRFHKVRETQQGKLEERMPFVSVVLPPWFSKKYPEAMNNLQKNARRLTTPFDIHETLLSVLHFQNPKMGNVENRSISLFDEVPEERVCQQAGIEPHWCACHIGIEKPNNSTTAQYIAEAIVSAINNYTEPERQICVKLKLKSLEKLIMYVPDNRVMGYKSALDYDGFVPDLSAKTPTTTLHYTATLRTVPGNGLYEATVRWEKLNNQLWIDLDSISHINAFGSQPQCIIDKDYFMAKWCVCYDQL</sequence>
<dbReference type="PANTHER" id="PTHR10974:SF73">
    <property type="entry name" value="FI21235P1"/>
    <property type="match status" value="1"/>
</dbReference>
<dbReference type="CDD" id="cd16021">
    <property type="entry name" value="ALP_like"/>
    <property type="match status" value="1"/>
</dbReference>
<dbReference type="Proteomes" id="UP000054630">
    <property type="component" value="Unassembled WGS sequence"/>
</dbReference>
<evidence type="ECO:0000256" key="1">
    <source>
        <dbReference type="SAM" id="Phobius"/>
    </source>
</evidence>
<dbReference type="GO" id="GO:0005615">
    <property type="term" value="C:extracellular space"/>
    <property type="evidence" value="ECO:0007669"/>
    <property type="project" value="TreeGrafter"/>
</dbReference>
<keyword evidence="1" id="KW-0472">Membrane</keyword>
<feature type="transmembrane region" description="Helical" evidence="1">
    <location>
        <begin position="20"/>
        <end position="39"/>
    </location>
</feature>
<accession>A0A0V0RPJ4</accession>
<dbReference type="AlphaFoldDB" id="A0A0V0RPJ4"/>
<dbReference type="InterPro" id="IPR017850">
    <property type="entry name" value="Alkaline_phosphatase_core_sf"/>
</dbReference>
<evidence type="ECO:0008006" key="4">
    <source>
        <dbReference type="Google" id="ProtNLM"/>
    </source>
</evidence>
<reference evidence="2 3" key="1">
    <citation type="submission" date="2015-01" db="EMBL/GenBank/DDBJ databases">
        <title>Evolution of Trichinella species and genotypes.</title>
        <authorList>
            <person name="Korhonen P.K."/>
            <person name="Edoardo P."/>
            <person name="Giuseppe L.R."/>
            <person name="Gasser R.B."/>
        </authorList>
    </citation>
    <scope>NUCLEOTIDE SEQUENCE [LARGE SCALE GENOMIC DNA]</scope>
    <source>
        <strain evidence="2">ISS37</strain>
    </source>
</reference>
<dbReference type="FunFam" id="3.40.720.10:FF:000017">
    <property type="entry name" value="Predicted protein"/>
    <property type="match status" value="1"/>
</dbReference>
<dbReference type="InterPro" id="IPR004245">
    <property type="entry name" value="DUF229"/>
</dbReference>
<dbReference type="Gene3D" id="3.40.720.10">
    <property type="entry name" value="Alkaline Phosphatase, subunit A"/>
    <property type="match status" value="1"/>
</dbReference>
<dbReference type="STRING" id="6336.A0A0V0RPJ4"/>
<comment type="caution">
    <text evidence="2">The sequence shown here is derived from an EMBL/GenBank/DDBJ whole genome shotgun (WGS) entry which is preliminary data.</text>
</comment>
<keyword evidence="3" id="KW-1185">Reference proteome</keyword>
<organism evidence="2 3">
    <name type="scientific">Trichinella nelsoni</name>
    <dbReference type="NCBI Taxonomy" id="6336"/>
    <lineage>
        <taxon>Eukaryota</taxon>
        <taxon>Metazoa</taxon>
        <taxon>Ecdysozoa</taxon>
        <taxon>Nematoda</taxon>
        <taxon>Enoplea</taxon>
        <taxon>Dorylaimia</taxon>
        <taxon>Trichinellida</taxon>
        <taxon>Trichinellidae</taxon>
        <taxon>Trichinella</taxon>
    </lineage>
</organism>
<dbReference type="OrthoDB" id="413313at2759"/>
<protein>
    <recommendedName>
        <fullName evidence="4">DUF229 domain containing protein</fullName>
    </recommendedName>
</protein>
<evidence type="ECO:0000313" key="2">
    <source>
        <dbReference type="EMBL" id="KRX16343.1"/>
    </source>
</evidence>